<proteinExistence type="predicted"/>
<organism evidence="1 2">
    <name type="scientific">Panagrolaimus sp. JU765</name>
    <dbReference type="NCBI Taxonomy" id="591449"/>
    <lineage>
        <taxon>Eukaryota</taxon>
        <taxon>Metazoa</taxon>
        <taxon>Ecdysozoa</taxon>
        <taxon>Nematoda</taxon>
        <taxon>Chromadorea</taxon>
        <taxon>Rhabditida</taxon>
        <taxon>Tylenchina</taxon>
        <taxon>Panagrolaimomorpha</taxon>
        <taxon>Panagrolaimoidea</taxon>
        <taxon>Panagrolaimidae</taxon>
        <taxon>Panagrolaimus</taxon>
    </lineage>
</organism>
<dbReference type="WBParaSite" id="JU765_v2.g20351.t1">
    <property type="protein sequence ID" value="JU765_v2.g20351.t1"/>
    <property type="gene ID" value="JU765_v2.g20351"/>
</dbReference>
<protein>
    <submittedName>
        <fullName evidence="2">BZIP domain-containing protein</fullName>
    </submittedName>
</protein>
<reference evidence="2" key="1">
    <citation type="submission" date="2022-11" db="UniProtKB">
        <authorList>
            <consortium name="WormBaseParasite"/>
        </authorList>
    </citation>
    <scope>IDENTIFICATION</scope>
</reference>
<sequence>MLEEECWNSTILPEDSFLETHDPTATFNQEMFTTREFVSDGISSCSSSLSSPGDSQGSNNSGSIHYLQDDLMSHPLADFDDPDCLTGIDDYDRNDGIAMEYEIKQDYYDTNDYIHDEASPSTKYVVLRNSNDSAFRPVATSLSFNRTPMKAVYPVRTTTTTYVCQPPTPSDDESKLSLPSLSRTRSKMHDLAVKNRLITDQNPKGHGVVQLSAEEKRTLLQEGYRLPTKLPLTREEEEALKLVRRKIKNKLSAQESRRKRKEYMDMLEQKVHTYYTENVNLKHRLKQIETANSELTKKIKELESRIQL</sequence>
<name>A0AC34QY83_9BILA</name>
<evidence type="ECO:0000313" key="1">
    <source>
        <dbReference type="Proteomes" id="UP000887576"/>
    </source>
</evidence>
<dbReference type="Proteomes" id="UP000887576">
    <property type="component" value="Unplaced"/>
</dbReference>
<evidence type="ECO:0000313" key="2">
    <source>
        <dbReference type="WBParaSite" id="JU765_v2.g20351.t1"/>
    </source>
</evidence>
<accession>A0AC34QY83</accession>